<keyword evidence="5" id="KW-1185">Reference proteome</keyword>
<sequence>MSERVRFEIVVEGAAGAITAERAGADRVELVSALVDGGLTPSLGTVKSVMEATAHIGVFPIIRPRGGDFVFDRYEAAAMEYDVRVLARAGVDGVVIGALTPDGRVDRPVVQRLLEAAEGLSVTFHRAFDVAADPFAVLDELIELGVDRVLTSGQEGTAAEGAPLIAELVRRAEGRIAVMPGGGVRAENAAEILSRTGVRDLHFSGMDTVPSPYRHRNPRVSMGGGTVPPEDVRRINSAEKIVPVMRAAREVPAASA</sequence>
<comment type="similarity">
    <text evidence="1 2">Belongs to the CutC family.</text>
</comment>
<dbReference type="GO" id="GO:0005507">
    <property type="term" value="F:copper ion binding"/>
    <property type="evidence" value="ECO:0007669"/>
    <property type="project" value="TreeGrafter"/>
</dbReference>
<organism evidence="4 5">
    <name type="scientific">Nocardiopsis composta</name>
    <dbReference type="NCBI Taxonomy" id="157465"/>
    <lineage>
        <taxon>Bacteria</taxon>
        <taxon>Bacillati</taxon>
        <taxon>Actinomycetota</taxon>
        <taxon>Actinomycetes</taxon>
        <taxon>Streptosporangiales</taxon>
        <taxon>Nocardiopsidaceae</taxon>
        <taxon>Nocardiopsis</taxon>
    </lineage>
</organism>
<dbReference type="SUPFAM" id="SSF110395">
    <property type="entry name" value="CutC-like"/>
    <property type="match status" value="1"/>
</dbReference>
<reference evidence="4 5" key="1">
    <citation type="submission" date="2020-08" db="EMBL/GenBank/DDBJ databases">
        <title>Sequencing the genomes of 1000 actinobacteria strains.</title>
        <authorList>
            <person name="Klenk H.-P."/>
        </authorList>
    </citation>
    <scope>NUCLEOTIDE SEQUENCE [LARGE SCALE GENOMIC DNA]</scope>
    <source>
        <strain evidence="4 5">DSM 44551</strain>
    </source>
</reference>
<dbReference type="RefSeq" id="WP_184391728.1">
    <property type="nucleotide sequence ID" value="NZ_BAAAJD010000095.1"/>
</dbReference>
<dbReference type="InterPro" id="IPR005627">
    <property type="entry name" value="CutC-like"/>
</dbReference>
<evidence type="ECO:0000256" key="2">
    <source>
        <dbReference type="HAMAP-Rule" id="MF_00795"/>
    </source>
</evidence>
<evidence type="ECO:0000313" key="5">
    <source>
        <dbReference type="Proteomes" id="UP000572635"/>
    </source>
</evidence>
<gene>
    <name evidence="2" type="primary">cutC</name>
    <name evidence="4" type="ORF">HDA36_002203</name>
</gene>
<evidence type="ECO:0000256" key="3">
    <source>
        <dbReference type="SAM" id="MobiDB-lite"/>
    </source>
</evidence>
<dbReference type="Gene3D" id="3.20.20.380">
    <property type="entry name" value="Copper homeostasis (CutC) domain"/>
    <property type="match status" value="1"/>
</dbReference>
<dbReference type="HAMAP" id="MF_00795">
    <property type="entry name" value="CutC"/>
    <property type="match status" value="1"/>
</dbReference>
<comment type="caution">
    <text evidence="2">Once thought to be involved in copper homeostasis, experiments in E.coli have shown this is not the case.</text>
</comment>
<dbReference type="PANTHER" id="PTHR12598">
    <property type="entry name" value="COPPER HOMEOSTASIS PROTEIN CUTC"/>
    <property type="match status" value="1"/>
</dbReference>
<feature type="region of interest" description="Disordered" evidence="3">
    <location>
        <begin position="208"/>
        <end position="228"/>
    </location>
</feature>
<accession>A0A7W8QLD4</accession>
<protein>
    <recommendedName>
        <fullName evidence="2">PF03932 family protein CutC</fullName>
    </recommendedName>
</protein>
<proteinExistence type="inferred from homology"/>
<dbReference type="AlphaFoldDB" id="A0A7W8QLD4"/>
<evidence type="ECO:0000313" key="4">
    <source>
        <dbReference type="EMBL" id="MBB5432119.1"/>
    </source>
</evidence>
<dbReference type="Proteomes" id="UP000572635">
    <property type="component" value="Unassembled WGS sequence"/>
</dbReference>
<dbReference type="PANTHER" id="PTHR12598:SF0">
    <property type="entry name" value="COPPER HOMEOSTASIS PROTEIN CUTC HOMOLOG"/>
    <property type="match status" value="1"/>
</dbReference>
<dbReference type="InterPro" id="IPR036822">
    <property type="entry name" value="CutC-like_dom_sf"/>
</dbReference>
<dbReference type="EMBL" id="JACHDB010000001">
    <property type="protein sequence ID" value="MBB5432119.1"/>
    <property type="molecule type" value="Genomic_DNA"/>
</dbReference>
<keyword evidence="2" id="KW-0963">Cytoplasm</keyword>
<evidence type="ECO:0000256" key="1">
    <source>
        <dbReference type="ARBA" id="ARBA00007768"/>
    </source>
</evidence>
<comment type="caution">
    <text evidence="4">The sequence shown here is derived from an EMBL/GenBank/DDBJ whole genome shotgun (WGS) entry which is preliminary data.</text>
</comment>
<dbReference type="Pfam" id="PF03932">
    <property type="entry name" value="CutC"/>
    <property type="match status" value="1"/>
</dbReference>
<dbReference type="GO" id="GO:0005737">
    <property type="term" value="C:cytoplasm"/>
    <property type="evidence" value="ECO:0007669"/>
    <property type="project" value="UniProtKB-SubCell"/>
</dbReference>
<dbReference type="FunFam" id="3.20.20.380:FF:000001">
    <property type="entry name" value="Copper homeostasis protein CutC"/>
    <property type="match status" value="1"/>
</dbReference>
<comment type="subcellular location">
    <subcellularLocation>
        <location evidence="2">Cytoplasm</location>
    </subcellularLocation>
</comment>
<name>A0A7W8QLD4_9ACTN</name>